<dbReference type="AlphaFoldDB" id="A0A6M3LDB8"/>
<reference evidence="1" key="1">
    <citation type="submission" date="2020-03" db="EMBL/GenBank/DDBJ databases">
        <title>The deep terrestrial virosphere.</title>
        <authorList>
            <person name="Holmfeldt K."/>
            <person name="Nilsson E."/>
            <person name="Simone D."/>
            <person name="Lopez-Fernandez M."/>
            <person name="Wu X."/>
            <person name="de Brujin I."/>
            <person name="Lundin D."/>
            <person name="Andersson A."/>
            <person name="Bertilsson S."/>
            <person name="Dopson M."/>
        </authorList>
    </citation>
    <scope>NUCLEOTIDE SEQUENCE</scope>
    <source>
        <strain evidence="1">MM415B04311</strain>
    </source>
</reference>
<organism evidence="1">
    <name type="scientific">viral metagenome</name>
    <dbReference type="NCBI Taxonomy" id="1070528"/>
    <lineage>
        <taxon>unclassified sequences</taxon>
        <taxon>metagenomes</taxon>
        <taxon>organismal metagenomes</taxon>
    </lineage>
</organism>
<dbReference type="EMBL" id="MT143132">
    <property type="protein sequence ID" value="QJA93227.1"/>
    <property type="molecule type" value="Genomic_DNA"/>
</dbReference>
<gene>
    <name evidence="1" type="ORF">MM415B04311_0009</name>
</gene>
<evidence type="ECO:0000313" key="1">
    <source>
        <dbReference type="EMBL" id="QJA93227.1"/>
    </source>
</evidence>
<accession>A0A6M3LDB8</accession>
<protein>
    <submittedName>
        <fullName evidence="1">Uncharacterized protein</fullName>
    </submittedName>
</protein>
<proteinExistence type="predicted"/>
<sequence length="75" mass="8638">MTNYPLCNCHAYPYPHPEGMGDCHLPDSCDYYGDGCFTCEARDTCWLLPDGDDYDYDSRGEALTAQERNPDFRSW</sequence>
<name>A0A6M3LDB8_9ZZZZ</name>